<name>A0AAJ8BAS8_LATCA</name>
<reference evidence="4" key="1">
    <citation type="submission" date="2025-08" db="UniProtKB">
        <authorList>
            <consortium name="RefSeq"/>
        </authorList>
    </citation>
    <scope>IDENTIFICATION</scope>
    <source>
        <tissue evidence="4">Brain</tissue>
    </source>
</reference>
<evidence type="ECO:0000313" key="4">
    <source>
        <dbReference type="RefSeq" id="XP_050929092.1"/>
    </source>
</evidence>
<protein>
    <submittedName>
        <fullName evidence="4">Golgin subfamily A member 6-like protein 6</fullName>
    </submittedName>
</protein>
<dbReference type="KEGG" id="lcf:108872658"/>
<evidence type="ECO:0000259" key="2">
    <source>
        <dbReference type="Pfam" id="PF22215"/>
    </source>
</evidence>
<dbReference type="Pfam" id="PF22215">
    <property type="entry name" value="MLKL_N"/>
    <property type="match status" value="1"/>
</dbReference>
<evidence type="ECO:0000256" key="1">
    <source>
        <dbReference type="SAM" id="MobiDB-lite"/>
    </source>
</evidence>
<dbReference type="RefSeq" id="XP_050929092.1">
    <property type="nucleotide sequence ID" value="XM_051073135.1"/>
</dbReference>
<organism evidence="3 4">
    <name type="scientific">Lates calcarifer</name>
    <name type="common">Barramundi</name>
    <name type="synonym">Holocentrus calcarifer</name>
    <dbReference type="NCBI Taxonomy" id="8187"/>
    <lineage>
        <taxon>Eukaryota</taxon>
        <taxon>Metazoa</taxon>
        <taxon>Chordata</taxon>
        <taxon>Craniata</taxon>
        <taxon>Vertebrata</taxon>
        <taxon>Euteleostomi</taxon>
        <taxon>Actinopterygii</taxon>
        <taxon>Neopterygii</taxon>
        <taxon>Teleostei</taxon>
        <taxon>Neoteleostei</taxon>
        <taxon>Acanthomorphata</taxon>
        <taxon>Carangaria</taxon>
        <taxon>Carangaria incertae sedis</taxon>
        <taxon>Centropomidae</taxon>
        <taxon>Lates</taxon>
    </lineage>
</organism>
<dbReference type="GeneID" id="108872658"/>
<dbReference type="InterPro" id="IPR059179">
    <property type="entry name" value="MLKL-like_MCAfunc"/>
</dbReference>
<feature type="region of interest" description="Disordered" evidence="1">
    <location>
        <begin position="129"/>
        <end position="168"/>
    </location>
</feature>
<dbReference type="GO" id="GO:0007166">
    <property type="term" value="P:cell surface receptor signaling pathway"/>
    <property type="evidence" value="ECO:0007669"/>
    <property type="project" value="InterPro"/>
</dbReference>
<dbReference type="InterPro" id="IPR054000">
    <property type="entry name" value="MLKL_N"/>
</dbReference>
<dbReference type="CDD" id="cd21037">
    <property type="entry name" value="MLKL_NTD"/>
    <property type="match status" value="1"/>
</dbReference>
<dbReference type="Proteomes" id="UP000694890">
    <property type="component" value="Linkage group LG10"/>
</dbReference>
<dbReference type="Gene3D" id="1.20.930.20">
    <property type="entry name" value="Adaptor protein Cbl, N-terminal domain"/>
    <property type="match status" value="1"/>
</dbReference>
<feature type="domain" description="Mixed lineage kinase" evidence="2">
    <location>
        <begin position="14"/>
        <end position="139"/>
    </location>
</feature>
<sequence>MEATGISLLADTMKTIYKLNKMVQNNKKQCSKIGTRLEALENLVLSIQKEVSNQLPADTNEALQKLKETLTSADELIEEYDEAHKLKKIFKSCDYESKFKDLDKSLMEDFMTLSATLLAYLKKMQREQEKMQREQEKMQREQEKMQREQEKMQTELEKMQKKSDCIIL</sequence>
<proteinExistence type="predicted"/>
<gene>
    <name evidence="4" type="primary">LOC108872658</name>
</gene>
<dbReference type="AlphaFoldDB" id="A0AAJ8BAS8"/>
<accession>A0AAJ8BAS8</accession>
<dbReference type="InterPro" id="IPR036537">
    <property type="entry name" value="Adaptor_Cbl_N_dom_sf"/>
</dbReference>
<evidence type="ECO:0000313" key="3">
    <source>
        <dbReference type="Proteomes" id="UP000694890"/>
    </source>
</evidence>